<dbReference type="Pfam" id="PF00583">
    <property type="entry name" value="Acetyltransf_1"/>
    <property type="match status" value="1"/>
</dbReference>
<dbReference type="EC" id="2.3.1.-" evidence="3"/>
<keyword evidence="4" id="KW-1185">Reference proteome</keyword>
<keyword evidence="1 3" id="KW-0808">Transferase</keyword>
<comment type="caution">
    <text evidence="3">The sequence shown here is derived from an EMBL/GenBank/DDBJ whole genome shotgun (WGS) entry which is preliminary data.</text>
</comment>
<dbReference type="GO" id="GO:0016746">
    <property type="term" value="F:acyltransferase activity"/>
    <property type="evidence" value="ECO:0007669"/>
    <property type="project" value="UniProtKB-KW"/>
</dbReference>
<dbReference type="CDD" id="cd04301">
    <property type="entry name" value="NAT_SF"/>
    <property type="match status" value="1"/>
</dbReference>
<proteinExistence type="predicted"/>
<evidence type="ECO:0000313" key="4">
    <source>
        <dbReference type="Proteomes" id="UP001597540"/>
    </source>
</evidence>
<evidence type="ECO:0000256" key="1">
    <source>
        <dbReference type="ARBA" id="ARBA00022679"/>
    </source>
</evidence>
<dbReference type="SUPFAM" id="SSF55729">
    <property type="entry name" value="Acyl-CoA N-acyltransferases (Nat)"/>
    <property type="match status" value="1"/>
</dbReference>
<dbReference type="PANTHER" id="PTHR13947">
    <property type="entry name" value="GNAT FAMILY N-ACETYLTRANSFERASE"/>
    <property type="match status" value="1"/>
</dbReference>
<accession>A0ABW5SLB3</accession>
<keyword evidence="3" id="KW-0012">Acyltransferase</keyword>
<evidence type="ECO:0000313" key="3">
    <source>
        <dbReference type="EMBL" id="MFD2699562.1"/>
    </source>
</evidence>
<dbReference type="PROSITE" id="PS51186">
    <property type="entry name" value="GNAT"/>
    <property type="match status" value="1"/>
</dbReference>
<name>A0ABW5SLB3_9BACL</name>
<dbReference type="InterPro" id="IPR016181">
    <property type="entry name" value="Acyl_CoA_acyltransferase"/>
</dbReference>
<dbReference type="PANTHER" id="PTHR13947:SF37">
    <property type="entry name" value="LD18367P"/>
    <property type="match status" value="1"/>
</dbReference>
<feature type="domain" description="N-acetyltransferase" evidence="2">
    <location>
        <begin position="4"/>
        <end position="150"/>
    </location>
</feature>
<reference evidence="4" key="1">
    <citation type="journal article" date="2019" name="Int. J. Syst. Evol. Microbiol.">
        <title>The Global Catalogue of Microorganisms (GCM) 10K type strain sequencing project: providing services to taxonomists for standard genome sequencing and annotation.</title>
        <authorList>
            <consortium name="The Broad Institute Genomics Platform"/>
            <consortium name="The Broad Institute Genome Sequencing Center for Infectious Disease"/>
            <person name="Wu L."/>
            <person name="Ma J."/>
        </authorList>
    </citation>
    <scope>NUCLEOTIDE SEQUENCE [LARGE SCALE GENOMIC DNA]</scope>
    <source>
        <strain evidence="4">KCTC 33849</strain>
    </source>
</reference>
<dbReference type="EMBL" id="JBHUMJ010000002">
    <property type="protein sequence ID" value="MFD2699562.1"/>
    <property type="molecule type" value="Genomic_DNA"/>
</dbReference>
<gene>
    <name evidence="3" type="ORF">ACFSVM_03715</name>
</gene>
<dbReference type="RefSeq" id="WP_205053675.1">
    <property type="nucleotide sequence ID" value="NZ_JBHUMJ010000002.1"/>
</dbReference>
<evidence type="ECO:0000259" key="2">
    <source>
        <dbReference type="PROSITE" id="PS51186"/>
    </source>
</evidence>
<dbReference type="Proteomes" id="UP001597540">
    <property type="component" value="Unassembled WGS sequence"/>
</dbReference>
<dbReference type="InterPro" id="IPR000182">
    <property type="entry name" value="GNAT_dom"/>
</dbReference>
<dbReference type="Gene3D" id="3.40.630.30">
    <property type="match status" value="1"/>
</dbReference>
<dbReference type="InterPro" id="IPR050769">
    <property type="entry name" value="NAT_camello-type"/>
</dbReference>
<protein>
    <submittedName>
        <fullName evidence="3">GNAT family N-acetyltransferase</fullName>
        <ecNumber evidence="3">2.3.1.-</ecNumber>
    </submittedName>
</protein>
<sequence length="160" mass="18459">MKEIKILKIDRLEVHEIRQLVESSQNEGFRHLSRLVNEYITGINTFSQEGEALFIAVYRSECIGICGLNQETSIKSEIGRIRRLYVKPEYRNKGIGRELLNAVVKFGEPYYKRLVLKTDNEKASAFYKVHGFKETDGVDNQSHYMNLGASWGKQEGQDLQ</sequence>
<organism evidence="3 4">
    <name type="scientific">Paenibacillus shunpengii</name>
    <dbReference type="NCBI Taxonomy" id="2054424"/>
    <lineage>
        <taxon>Bacteria</taxon>
        <taxon>Bacillati</taxon>
        <taxon>Bacillota</taxon>
        <taxon>Bacilli</taxon>
        <taxon>Bacillales</taxon>
        <taxon>Paenibacillaceae</taxon>
        <taxon>Paenibacillus</taxon>
    </lineage>
</organism>